<reference evidence="1" key="1">
    <citation type="submission" date="2021-06" db="EMBL/GenBank/DDBJ databases">
        <authorList>
            <person name="Kallberg Y."/>
            <person name="Tangrot J."/>
            <person name="Rosling A."/>
        </authorList>
    </citation>
    <scope>NUCLEOTIDE SEQUENCE</scope>
    <source>
        <strain evidence="1">UK204</strain>
    </source>
</reference>
<protein>
    <submittedName>
        <fullName evidence="1">16164_t:CDS:1</fullName>
    </submittedName>
</protein>
<evidence type="ECO:0000313" key="2">
    <source>
        <dbReference type="Proteomes" id="UP000789570"/>
    </source>
</evidence>
<name>A0A9N9GB11_9GLOM</name>
<evidence type="ECO:0000313" key="1">
    <source>
        <dbReference type="EMBL" id="CAG8589552.1"/>
    </source>
</evidence>
<dbReference type="AlphaFoldDB" id="A0A9N9GB11"/>
<sequence length="54" mass="5910">MGGGNIPEDFLGGLDAAHPKLNRKAAKTSKENAKSANIYFFDTLPKKWLIYSIA</sequence>
<accession>A0A9N9GB11</accession>
<comment type="caution">
    <text evidence="1">The sequence shown here is derived from an EMBL/GenBank/DDBJ whole genome shotgun (WGS) entry which is preliminary data.</text>
</comment>
<proteinExistence type="predicted"/>
<dbReference type="EMBL" id="CAJVPQ010002252">
    <property type="protein sequence ID" value="CAG8589552.1"/>
    <property type="molecule type" value="Genomic_DNA"/>
</dbReference>
<keyword evidence="2" id="KW-1185">Reference proteome</keyword>
<organism evidence="1 2">
    <name type="scientific">Funneliformis caledonium</name>
    <dbReference type="NCBI Taxonomy" id="1117310"/>
    <lineage>
        <taxon>Eukaryota</taxon>
        <taxon>Fungi</taxon>
        <taxon>Fungi incertae sedis</taxon>
        <taxon>Mucoromycota</taxon>
        <taxon>Glomeromycotina</taxon>
        <taxon>Glomeromycetes</taxon>
        <taxon>Glomerales</taxon>
        <taxon>Glomeraceae</taxon>
        <taxon>Funneliformis</taxon>
    </lineage>
</organism>
<dbReference type="Proteomes" id="UP000789570">
    <property type="component" value="Unassembled WGS sequence"/>
</dbReference>
<gene>
    <name evidence="1" type="ORF">FCALED_LOCUS8021</name>
</gene>